<dbReference type="eggNOG" id="COG0783">
    <property type="taxonomic scope" value="Bacteria"/>
</dbReference>
<dbReference type="PANTHER" id="PTHR42932">
    <property type="entry name" value="GENERAL STRESS PROTEIN 20U"/>
    <property type="match status" value="1"/>
</dbReference>
<keyword evidence="5" id="KW-1185">Reference proteome</keyword>
<dbReference type="PRINTS" id="PR01346">
    <property type="entry name" value="HELNAPAPROT"/>
</dbReference>
<dbReference type="InterPro" id="IPR023188">
    <property type="entry name" value="DPS_DNA-bd_CS"/>
</dbReference>
<dbReference type="Pfam" id="PF00210">
    <property type="entry name" value="Ferritin"/>
    <property type="match status" value="1"/>
</dbReference>
<dbReference type="InterPro" id="IPR009078">
    <property type="entry name" value="Ferritin-like_SF"/>
</dbReference>
<dbReference type="GO" id="GO:0016722">
    <property type="term" value="F:oxidoreductase activity, acting on metal ions"/>
    <property type="evidence" value="ECO:0007669"/>
    <property type="project" value="InterPro"/>
</dbReference>
<dbReference type="OrthoDB" id="9797687at2"/>
<dbReference type="InterPro" id="IPR012347">
    <property type="entry name" value="Ferritin-like"/>
</dbReference>
<evidence type="ECO:0000313" key="5">
    <source>
        <dbReference type="Proteomes" id="UP000006512"/>
    </source>
</evidence>
<name>F4QL36_9CAUL</name>
<dbReference type="InterPro" id="IPR008331">
    <property type="entry name" value="Ferritin_DPS_dom"/>
</dbReference>
<dbReference type="CDD" id="cd01043">
    <property type="entry name" value="DPS"/>
    <property type="match status" value="1"/>
</dbReference>
<feature type="domain" description="Ferritin/DPS" evidence="3">
    <location>
        <begin position="18"/>
        <end position="155"/>
    </location>
</feature>
<dbReference type="PANTHER" id="PTHR42932:SF3">
    <property type="entry name" value="DNA PROTECTION DURING STARVATION PROTEIN"/>
    <property type="match status" value="1"/>
</dbReference>
<comment type="similarity">
    <text evidence="1 2">Belongs to the Dps family.</text>
</comment>
<dbReference type="STRING" id="715226.ABI_18510"/>
<dbReference type="Gene3D" id="1.20.1260.10">
    <property type="match status" value="1"/>
</dbReference>
<dbReference type="HOGENOM" id="CLU_098183_2_1_5"/>
<reference evidence="5" key="1">
    <citation type="submission" date="2011-03" db="EMBL/GenBank/DDBJ databases">
        <title>Draft genome sequence of Brevundimonas diminuta.</title>
        <authorList>
            <person name="Brown P.J.B."/>
            <person name="Buechlein A."/>
            <person name="Hemmerich C."/>
            <person name="Brun Y.V."/>
        </authorList>
    </citation>
    <scope>NUCLEOTIDE SEQUENCE [LARGE SCALE GENOMIC DNA]</scope>
    <source>
        <strain evidence="5">C19</strain>
    </source>
</reference>
<dbReference type="EMBL" id="GL883077">
    <property type="protein sequence ID" value="EGF93411.1"/>
    <property type="molecule type" value="Genomic_DNA"/>
</dbReference>
<proteinExistence type="inferred from homology"/>
<accession>F4QL36</accession>
<dbReference type="GO" id="GO:0008199">
    <property type="term" value="F:ferric iron binding"/>
    <property type="evidence" value="ECO:0007669"/>
    <property type="project" value="InterPro"/>
</dbReference>
<protein>
    <submittedName>
        <fullName evidence="4">Ferritin-like domain protein</fullName>
    </submittedName>
</protein>
<evidence type="ECO:0000256" key="2">
    <source>
        <dbReference type="RuleBase" id="RU003875"/>
    </source>
</evidence>
<dbReference type="PROSITE" id="PS00819">
    <property type="entry name" value="DPS_2"/>
    <property type="match status" value="1"/>
</dbReference>
<gene>
    <name evidence="4" type="ORF">ABI_18510</name>
</gene>
<dbReference type="SUPFAM" id="SSF47240">
    <property type="entry name" value="Ferritin-like"/>
    <property type="match status" value="1"/>
</dbReference>
<evidence type="ECO:0000259" key="3">
    <source>
        <dbReference type="Pfam" id="PF00210"/>
    </source>
</evidence>
<organism evidence="4 5">
    <name type="scientific">Asticcacaulis biprosthecium C19</name>
    <dbReference type="NCBI Taxonomy" id="715226"/>
    <lineage>
        <taxon>Bacteria</taxon>
        <taxon>Pseudomonadati</taxon>
        <taxon>Pseudomonadota</taxon>
        <taxon>Alphaproteobacteria</taxon>
        <taxon>Caulobacterales</taxon>
        <taxon>Caulobacteraceae</taxon>
        <taxon>Asticcacaulis</taxon>
    </lineage>
</organism>
<evidence type="ECO:0000256" key="1">
    <source>
        <dbReference type="ARBA" id="ARBA00009497"/>
    </source>
</evidence>
<dbReference type="InterPro" id="IPR002177">
    <property type="entry name" value="DPS_DNA-bd"/>
</dbReference>
<dbReference type="AlphaFoldDB" id="F4QL36"/>
<evidence type="ECO:0000313" key="4">
    <source>
        <dbReference type="EMBL" id="EGF93411.1"/>
    </source>
</evidence>
<dbReference type="PIRSF" id="PIRSF005900">
    <property type="entry name" value="Dps"/>
    <property type="match status" value="1"/>
</dbReference>
<dbReference type="Proteomes" id="UP000006512">
    <property type="component" value="Unassembled WGS sequence"/>
</dbReference>
<dbReference type="RefSeq" id="WP_006272608.1">
    <property type="nucleotide sequence ID" value="NZ_GL883077.1"/>
</dbReference>
<sequence length="156" mass="17018">MADAAVSTEVDHDKTVGKELSKVLADSYNLYLKTHGYHWNVRGLTFRSLHLLFMDQYTEQWTALDEIAERILALGQTAPMTGTAFAGLTSVPEGDPKKTAEDMVRDLADGHKQVIATLKSLVAAAEKAGDGPSQDLANTRLAAHEKHLWMLNATLG</sequence>